<evidence type="ECO:0000256" key="4">
    <source>
        <dbReference type="ARBA" id="ARBA00023239"/>
    </source>
</evidence>
<dbReference type="AlphaFoldDB" id="A0A2S9YH82"/>
<keyword evidence="7" id="KW-1185">Reference proteome</keyword>
<dbReference type="PANTHER" id="PTHR30246:SF1">
    <property type="entry name" value="2-DEHYDRO-3-DEOXY-6-PHOSPHOGALACTONATE ALDOLASE-RELATED"/>
    <property type="match status" value="1"/>
</dbReference>
<comment type="pathway">
    <text evidence="1">Carbohydrate acid metabolism.</text>
</comment>
<evidence type="ECO:0000256" key="5">
    <source>
        <dbReference type="ARBA" id="ARBA00023277"/>
    </source>
</evidence>
<dbReference type="InterPro" id="IPR013785">
    <property type="entry name" value="Aldolase_TIM"/>
</dbReference>
<evidence type="ECO:0000313" key="6">
    <source>
        <dbReference type="EMBL" id="PRQ04468.1"/>
    </source>
</evidence>
<reference evidence="6 7" key="1">
    <citation type="submission" date="2018-03" db="EMBL/GenBank/DDBJ databases">
        <title>Draft Genome Sequences of the Obligatory Marine Myxobacteria Enhygromyxa salina SWB005.</title>
        <authorList>
            <person name="Poehlein A."/>
            <person name="Moghaddam J.A."/>
            <person name="Harms H."/>
            <person name="Alanjari M."/>
            <person name="Koenig G.M."/>
            <person name="Daniel R."/>
            <person name="Schaeberle T.F."/>
        </authorList>
    </citation>
    <scope>NUCLEOTIDE SEQUENCE [LARGE SCALE GENOMIC DNA]</scope>
    <source>
        <strain evidence="6 7">SWB005</strain>
    </source>
</reference>
<comment type="similarity">
    <text evidence="2">Belongs to the KHG/KDPG aldolase family.</text>
</comment>
<dbReference type="Gene3D" id="3.20.20.70">
    <property type="entry name" value="Aldolase class I"/>
    <property type="match status" value="1"/>
</dbReference>
<accession>A0A2S9YH82</accession>
<sequence length="215" mass="22438">MHTLRVTPAEFVEQFGRARVSAILRTDSQRKAAEAMSAALRGGMKIVEFTLTIPGAYELIAEFSAREGVLVGAGTVLEVEQARRAVEAGASFLVSPVVDEAVIAAAAALGVAAMPGTHTPTEMFRAHRAGAQLCKLFPAPAGGPAWLRSVLGPLPFLKVVPTNGIDVDNLDQWFAAGAWAGGFVASLFGADVDAGNWSAIEARARAIVERAATPT</sequence>
<keyword evidence="4" id="KW-0456">Lyase</keyword>
<keyword evidence="5" id="KW-0119">Carbohydrate metabolism</keyword>
<dbReference type="OrthoDB" id="9805177at2"/>
<name>A0A2S9YH82_9BACT</name>
<dbReference type="EMBL" id="PVNK01000037">
    <property type="protein sequence ID" value="PRQ04468.1"/>
    <property type="molecule type" value="Genomic_DNA"/>
</dbReference>
<dbReference type="Proteomes" id="UP000237968">
    <property type="component" value="Unassembled WGS sequence"/>
</dbReference>
<evidence type="ECO:0000256" key="3">
    <source>
        <dbReference type="ARBA" id="ARBA00011233"/>
    </source>
</evidence>
<gene>
    <name evidence="6" type="primary">kdgA</name>
    <name evidence="6" type="ORF">ENSA5_06990</name>
</gene>
<dbReference type="CDD" id="cd00452">
    <property type="entry name" value="KDPG_aldolase"/>
    <property type="match status" value="1"/>
</dbReference>
<protein>
    <submittedName>
        <fullName evidence="6">KHG/KDPG aldolase</fullName>
    </submittedName>
</protein>
<comment type="subunit">
    <text evidence="3">Homotrimer.</text>
</comment>
<evidence type="ECO:0000256" key="1">
    <source>
        <dbReference type="ARBA" id="ARBA00004761"/>
    </source>
</evidence>
<dbReference type="GO" id="GO:0016829">
    <property type="term" value="F:lyase activity"/>
    <property type="evidence" value="ECO:0007669"/>
    <property type="project" value="UniProtKB-KW"/>
</dbReference>
<dbReference type="PANTHER" id="PTHR30246">
    <property type="entry name" value="2-KETO-3-DEOXY-6-PHOSPHOGLUCONATE ALDOLASE"/>
    <property type="match status" value="1"/>
</dbReference>
<comment type="caution">
    <text evidence="6">The sequence shown here is derived from an EMBL/GenBank/DDBJ whole genome shotgun (WGS) entry which is preliminary data.</text>
</comment>
<organism evidence="6 7">
    <name type="scientific">Enhygromyxa salina</name>
    <dbReference type="NCBI Taxonomy" id="215803"/>
    <lineage>
        <taxon>Bacteria</taxon>
        <taxon>Pseudomonadati</taxon>
        <taxon>Myxococcota</taxon>
        <taxon>Polyangia</taxon>
        <taxon>Nannocystales</taxon>
        <taxon>Nannocystaceae</taxon>
        <taxon>Enhygromyxa</taxon>
    </lineage>
</organism>
<evidence type="ECO:0000313" key="7">
    <source>
        <dbReference type="Proteomes" id="UP000237968"/>
    </source>
</evidence>
<dbReference type="SUPFAM" id="SSF51569">
    <property type="entry name" value="Aldolase"/>
    <property type="match status" value="1"/>
</dbReference>
<evidence type="ECO:0000256" key="2">
    <source>
        <dbReference type="ARBA" id="ARBA00006906"/>
    </source>
</evidence>
<dbReference type="Pfam" id="PF01081">
    <property type="entry name" value="Aldolase"/>
    <property type="match status" value="1"/>
</dbReference>
<proteinExistence type="inferred from homology"/>
<dbReference type="InterPro" id="IPR000887">
    <property type="entry name" value="Aldlse_KDPG_KHG"/>
</dbReference>